<dbReference type="Proteomes" id="UP001189429">
    <property type="component" value="Unassembled WGS sequence"/>
</dbReference>
<dbReference type="EMBL" id="CAUYUJ010016344">
    <property type="protein sequence ID" value="CAK0864225.1"/>
    <property type="molecule type" value="Genomic_DNA"/>
</dbReference>
<sequence length="136" mass="14614">MSTRISCFVRFRANMRNAPLQVAGLALGGAMDLRKACGKRRRTAETDEQVPCSMAARTPKAVAAVALISTSFKVAGALGRIVEGLQHLMHASLDHAEAVQWVRRATVLGVLVDHVVIRPGSTDGEIGVRQMPRAEV</sequence>
<keyword evidence="2" id="KW-1185">Reference proteome</keyword>
<gene>
    <name evidence="1" type="ORF">PCOR1329_LOCUS52161</name>
</gene>
<accession>A0ABN9UVT6</accession>
<organism evidence="1 2">
    <name type="scientific">Prorocentrum cordatum</name>
    <dbReference type="NCBI Taxonomy" id="2364126"/>
    <lineage>
        <taxon>Eukaryota</taxon>
        <taxon>Sar</taxon>
        <taxon>Alveolata</taxon>
        <taxon>Dinophyceae</taxon>
        <taxon>Prorocentrales</taxon>
        <taxon>Prorocentraceae</taxon>
        <taxon>Prorocentrum</taxon>
    </lineage>
</organism>
<name>A0ABN9UVT6_9DINO</name>
<evidence type="ECO:0000313" key="1">
    <source>
        <dbReference type="EMBL" id="CAK0864225.1"/>
    </source>
</evidence>
<reference evidence="1" key="1">
    <citation type="submission" date="2023-10" db="EMBL/GenBank/DDBJ databases">
        <authorList>
            <person name="Chen Y."/>
            <person name="Shah S."/>
            <person name="Dougan E. K."/>
            <person name="Thang M."/>
            <person name="Chan C."/>
        </authorList>
    </citation>
    <scope>NUCLEOTIDE SEQUENCE [LARGE SCALE GENOMIC DNA]</scope>
</reference>
<evidence type="ECO:0000313" key="2">
    <source>
        <dbReference type="Proteomes" id="UP001189429"/>
    </source>
</evidence>
<proteinExistence type="predicted"/>
<comment type="caution">
    <text evidence="1">The sequence shown here is derived from an EMBL/GenBank/DDBJ whole genome shotgun (WGS) entry which is preliminary data.</text>
</comment>
<protein>
    <submittedName>
        <fullName evidence="1">Uncharacterized protein</fullName>
    </submittedName>
</protein>